<keyword evidence="1" id="KW-0378">Hydrolase</keyword>
<keyword evidence="2" id="KW-1185">Reference proteome</keyword>
<dbReference type="RefSeq" id="WP_341372202.1">
    <property type="nucleotide sequence ID" value="NZ_JBBUTF010000001.1"/>
</dbReference>
<proteinExistence type="predicted"/>
<organism evidence="1 2">
    <name type="scientific">Pseudaquabacterium rugosum</name>
    <dbReference type="NCBI Taxonomy" id="2984194"/>
    <lineage>
        <taxon>Bacteria</taxon>
        <taxon>Pseudomonadati</taxon>
        <taxon>Pseudomonadota</taxon>
        <taxon>Betaproteobacteria</taxon>
        <taxon>Burkholderiales</taxon>
        <taxon>Sphaerotilaceae</taxon>
        <taxon>Pseudaquabacterium</taxon>
    </lineage>
</organism>
<dbReference type="SUPFAM" id="SSF53474">
    <property type="entry name" value="alpha/beta-Hydrolases"/>
    <property type="match status" value="1"/>
</dbReference>
<gene>
    <name evidence="1" type="ORF">AACH11_00340</name>
</gene>
<dbReference type="InterPro" id="IPR029058">
    <property type="entry name" value="AB_hydrolase_fold"/>
</dbReference>
<protein>
    <submittedName>
        <fullName evidence="1">Hydrolase 1, exosortase A system-associated</fullName>
    </submittedName>
</protein>
<dbReference type="NCBIfam" id="TIGR03100">
    <property type="entry name" value="hydr1_PEP"/>
    <property type="match status" value="1"/>
</dbReference>
<sequence length="306" mass="33210">MSAGEHGPVAVEECPLVFDCQGSELLGMVHRPARHAGRGMLCVVAGGPQYRGGVARGQVDMARTLSAQGVPVMRFDYRGIGDSEGSFRGYPHVEPDLRAAIAAFQRAVPGLDEIVLWGGCDAASAIMINAWKFPQVVGMAVGNPWVHSEELGDQAAVAHYRRRLLDKAFWLKVARLQYDPREALGTLARNLRSRVARKLGGGAQAGGPAAAAQDDPSLSPLLRMRLGLERFKGDVLLIISGRSLQSKEFDELLAVDAPWQRAVQAPRSLQRRDLPEADHSFSSVATRDMLAPAVLEWLRAIPHATR</sequence>
<name>A0ABU9B3F6_9BURK</name>
<accession>A0ABU9B3F6</accession>
<evidence type="ECO:0000313" key="2">
    <source>
        <dbReference type="Proteomes" id="UP001368500"/>
    </source>
</evidence>
<dbReference type="Gene3D" id="3.40.50.1820">
    <property type="entry name" value="alpha/beta hydrolase"/>
    <property type="match status" value="1"/>
</dbReference>
<comment type="caution">
    <text evidence="1">The sequence shown here is derived from an EMBL/GenBank/DDBJ whole genome shotgun (WGS) entry which is preliminary data.</text>
</comment>
<evidence type="ECO:0000313" key="1">
    <source>
        <dbReference type="EMBL" id="MEK8024416.1"/>
    </source>
</evidence>
<dbReference type="EMBL" id="JBBUTF010000001">
    <property type="protein sequence ID" value="MEK8024416.1"/>
    <property type="molecule type" value="Genomic_DNA"/>
</dbReference>
<reference evidence="1 2" key="1">
    <citation type="submission" date="2024-04" db="EMBL/GenBank/DDBJ databases">
        <title>Novel species of the genus Ideonella isolated from streams.</title>
        <authorList>
            <person name="Lu H."/>
        </authorList>
    </citation>
    <scope>NUCLEOTIDE SEQUENCE [LARGE SCALE GENOMIC DNA]</scope>
    <source>
        <strain evidence="1 2">BYS139W</strain>
    </source>
</reference>
<dbReference type="Proteomes" id="UP001368500">
    <property type="component" value="Unassembled WGS sequence"/>
</dbReference>
<dbReference type="InterPro" id="IPR017531">
    <property type="entry name" value="Hydrolase-1_PEP"/>
</dbReference>
<dbReference type="GO" id="GO:0016787">
    <property type="term" value="F:hydrolase activity"/>
    <property type="evidence" value="ECO:0007669"/>
    <property type="project" value="UniProtKB-KW"/>
</dbReference>